<protein>
    <recommendedName>
        <fullName evidence="3">DUF1269 domain-containing protein</fullName>
    </recommendedName>
</protein>
<dbReference type="eggNOG" id="ENOG5032RE3">
    <property type="taxonomic scope" value="Bacteria"/>
</dbReference>
<keyword evidence="2" id="KW-1185">Reference proteome</keyword>
<accession>K6WN90</accession>
<organism evidence="1 2">
    <name type="scientific">Kineosphaera limosa NBRC 100340</name>
    <dbReference type="NCBI Taxonomy" id="1184609"/>
    <lineage>
        <taxon>Bacteria</taxon>
        <taxon>Bacillati</taxon>
        <taxon>Actinomycetota</taxon>
        <taxon>Actinomycetes</taxon>
        <taxon>Micrococcales</taxon>
        <taxon>Dermatophilaceae</taxon>
        <taxon>Kineosphaera</taxon>
    </lineage>
</organism>
<evidence type="ECO:0000313" key="2">
    <source>
        <dbReference type="Proteomes" id="UP000008366"/>
    </source>
</evidence>
<dbReference type="EMBL" id="BAHD01000018">
    <property type="protein sequence ID" value="GAB95276.1"/>
    <property type="molecule type" value="Genomic_DNA"/>
</dbReference>
<evidence type="ECO:0008006" key="3">
    <source>
        <dbReference type="Google" id="ProtNLM"/>
    </source>
</evidence>
<dbReference type="Proteomes" id="UP000008366">
    <property type="component" value="Unassembled WGS sequence"/>
</dbReference>
<dbReference type="STRING" id="1184609.KILIM_018_00230"/>
<dbReference type="AlphaFoldDB" id="K6WN90"/>
<comment type="caution">
    <text evidence="1">The sequence shown here is derived from an EMBL/GenBank/DDBJ whole genome shotgun (WGS) entry which is preliminary data.</text>
</comment>
<dbReference type="OrthoDB" id="5083530at2"/>
<gene>
    <name evidence="1" type="ORF">KILIM_018_00230</name>
</gene>
<name>K6WN90_9MICO</name>
<reference evidence="1 2" key="1">
    <citation type="submission" date="2012-08" db="EMBL/GenBank/DDBJ databases">
        <title>Whole genome shotgun sequence of Kineosphaera limosa NBRC 100340.</title>
        <authorList>
            <person name="Yoshida I."/>
            <person name="Isaki S."/>
            <person name="Hosoyama A."/>
            <person name="Tsuchikane K."/>
            <person name="Katsumata H."/>
            <person name="Ando Y."/>
            <person name="Ohji S."/>
            <person name="Hamada M."/>
            <person name="Tamura T."/>
            <person name="Yamazoe A."/>
            <person name="Yamazaki S."/>
            <person name="Fujita N."/>
        </authorList>
    </citation>
    <scope>NUCLEOTIDE SEQUENCE [LARGE SCALE GENOMIC DNA]</scope>
    <source>
        <strain evidence="1 2">NBRC 100340</strain>
    </source>
</reference>
<proteinExistence type="predicted"/>
<evidence type="ECO:0000313" key="1">
    <source>
        <dbReference type="EMBL" id="GAB95276.1"/>
    </source>
</evidence>
<dbReference type="RefSeq" id="WP_006591808.1">
    <property type="nucleotide sequence ID" value="NZ_BAHD01000018.1"/>
</dbReference>
<sequence>MTERNLELYVASYPDASSAKEDFDALKAARDEGDVKILTSAIIDRDDDGKVDVKEHVAHSGLKAVGWGALGGLLVGLFAPEVLIATAAGTVIATTAAGTEVAAGLAGAGAGGILHEIKKHHDEKKLEKEFEEYLPSGSSAILALVDDEVADRIDKILERADKRVTRAIDHDDYSKLVKALNDAGYDIEDELASD</sequence>